<dbReference type="KEGG" id="vg:26642248"/>
<reference evidence="1 2" key="1">
    <citation type="journal article" date="2014" name="Genome Announc.">
        <title>Genome Sequences of Three Novel Bacillus cereus Bacteriophages.</title>
        <authorList>
            <person name="Grose J.H."/>
            <person name="Jensen J.D."/>
            <person name="Merrill B.D."/>
            <person name="Fisher J.N."/>
            <person name="Burnett S.H."/>
            <person name="Breakwell D.P."/>
        </authorList>
    </citation>
    <scope>NUCLEOTIDE SEQUENCE [LARGE SCALE GENOMIC DNA]</scope>
</reference>
<dbReference type="Proteomes" id="UP000015092">
    <property type="component" value="Segment"/>
</dbReference>
<organism evidence="1 2">
    <name type="scientific">Bacillus phage JL</name>
    <dbReference type="NCBI Taxonomy" id="1296655"/>
    <lineage>
        <taxon>Viruses</taxon>
        <taxon>Duplodnaviria</taxon>
        <taxon>Heunggongvirae</taxon>
        <taxon>Uroviricota</taxon>
        <taxon>Caudoviricetes</taxon>
        <taxon>Herelleviridae</taxon>
        <taxon>Spounavirinae</taxon>
        <taxon>Siminovitchvirus</taxon>
        <taxon>Siminovitchvirus JL</taxon>
    </lineage>
</organism>
<evidence type="ECO:0000313" key="2">
    <source>
        <dbReference type="Proteomes" id="UP000015092"/>
    </source>
</evidence>
<evidence type="ECO:0000313" key="1">
    <source>
        <dbReference type="EMBL" id="AGR46803.1"/>
    </source>
</evidence>
<proteinExistence type="predicted"/>
<name>S5M8G9_9CAUD</name>
<dbReference type="GeneID" id="26642248"/>
<keyword evidence="2" id="KW-1185">Reference proteome</keyword>
<protein>
    <submittedName>
        <fullName evidence="1">Uncharacterized protein</fullName>
    </submittedName>
</protein>
<accession>S5M8G9</accession>
<sequence>MIIGEVIAEVVVAILEFVGIVIESKSNKEEEE</sequence>
<dbReference type="EMBL" id="KC595512">
    <property type="protein sequence ID" value="AGR46803.1"/>
    <property type="molecule type" value="Genomic_DNA"/>
</dbReference>
<dbReference type="RefSeq" id="YP_009215906.1">
    <property type="nucleotide sequence ID" value="NC_028982.1"/>
</dbReference>
<gene>
    <name evidence="1" type="ORF">JL_130</name>
</gene>